<proteinExistence type="predicted"/>
<reference evidence="1 2" key="1">
    <citation type="submission" date="2018-08" db="EMBL/GenBank/DDBJ databases">
        <title>Chitinophaga sp. K20C18050901, a novel bacterium isolated from forest soil.</title>
        <authorList>
            <person name="Wang C."/>
        </authorList>
    </citation>
    <scope>NUCLEOTIDE SEQUENCE [LARGE SCALE GENOMIC DNA]</scope>
    <source>
        <strain evidence="1 2">K20C18050901</strain>
    </source>
</reference>
<name>A0A3E1NMU7_9BACT</name>
<comment type="caution">
    <text evidence="1">The sequence shown here is derived from an EMBL/GenBank/DDBJ whole genome shotgun (WGS) entry which is preliminary data.</text>
</comment>
<dbReference type="SUPFAM" id="SSF69322">
    <property type="entry name" value="Tricorn protease domain 2"/>
    <property type="match status" value="1"/>
</dbReference>
<protein>
    <recommendedName>
        <fullName evidence="3">Exo-alpha-sialidase</fullName>
    </recommendedName>
</protein>
<accession>A0A3E1NMU7</accession>
<evidence type="ECO:0008006" key="3">
    <source>
        <dbReference type="Google" id="ProtNLM"/>
    </source>
</evidence>
<evidence type="ECO:0000313" key="1">
    <source>
        <dbReference type="EMBL" id="RFM29256.1"/>
    </source>
</evidence>
<evidence type="ECO:0000313" key="2">
    <source>
        <dbReference type="Proteomes" id="UP000261174"/>
    </source>
</evidence>
<keyword evidence="2" id="KW-1185">Reference proteome</keyword>
<dbReference type="Proteomes" id="UP000261174">
    <property type="component" value="Unassembled WGS sequence"/>
</dbReference>
<sequence length="245" mass="28686">MKTDLYMRVFISSVFNPDNWKEITYFPRYVYHICASGNQMAALTTDSFKYKIFFCFSDNGGRDWMNDCEPIHDPYQYPMLKDGKLFYLARFESEKKYPDSLVVYDFVKNSDKLIKLPKDFLCVGVSCVQNNIILTGFMNGGITIYQLDPALEFKKLYTYAADNLSNPLVYYRSKGADWIFAVENNGSRKRIAIIKTSDIGKSFETSKVDYIRNIYLHSFIEQDRVVKVWFFNESGNFQIFESKNK</sequence>
<dbReference type="AlphaFoldDB" id="A0A3E1NMU7"/>
<gene>
    <name evidence="1" type="ORF">DXN04_33600</name>
</gene>
<organism evidence="1 2">
    <name type="scientific">Chitinophaga silvisoli</name>
    <dbReference type="NCBI Taxonomy" id="2291814"/>
    <lineage>
        <taxon>Bacteria</taxon>
        <taxon>Pseudomonadati</taxon>
        <taxon>Bacteroidota</taxon>
        <taxon>Chitinophagia</taxon>
        <taxon>Chitinophagales</taxon>
        <taxon>Chitinophagaceae</taxon>
        <taxon>Chitinophaga</taxon>
    </lineage>
</organism>
<dbReference type="EMBL" id="QTJV01000028">
    <property type="protein sequence ID" value="RFM29256.1"/>
    <property type="molecule type" value="Genomic_DNA"/>
</dbReference>